<dbReference type="OrthoDB" id="60033at2759"/>
<dbReference type="InterPro" id="IPR036890">
    <property type="entry name" value="HATPase_C_sf"/>
</dbReference>
<dbReference type="PANTHER" id="PTHR45339:SF1">
    <property type="entry name" value="HYBRID SIGNAL TRANSDUCTION HISTIDINE KINASE J"/>
    <property type="match status" value="1"/>
</dbReference>
<reference evidence="8" key="2">
    <citation type="submission" date="2012-11" db="EMBL/GenBank/DDBJ databases">
        <authorList>
            <person name="Kuo A."/>
            <person name="Curtis B.A."/>
            <person name="Tanifuji G."/>
            <person name="Burki F."/>
            <person name="Gruber A."/>
            <person name="Irimia M."/>
            <person name="Maruyama S."/>
            <person name="Arias M.C."/>
            <person name="Ball S.G."/>
            <person name="Gile G.H."/>
            <person name="Hirakawa Y."/>
            <person name="Hopkins J.F."/>
            <person name="Rensing S.A."/>
            <person name="Schmutz J."/>
            <person name="Symeonidi A."/>
            <person name="Elias M."/>
            <person name="Eveleigh R.J."/>
            <person name="Herman E.K."/>
            <person name="Klute M.J."/>
            <person name="Nakayama T."/>
            <person name="Obornik M."/>
            <person name="Reyes-Prieto A."/>
            <person name="Armbrust E.V."/>
            <person name="Aves S.J."/>
            <person name="Beiko R.G."/>
            <person name="Coutinho P."/>
            <person name="Dacks J.B."/>
            <person name="Durnford D.G."/>
            <person name="Fast N.M."/>
            <person name="Green B.R."/>
            <person name="Grisdale C."/>
            <person name="Hempe F."/>
            <person name="Henrissat B."/>
            <person name="Hoppner M.P."/>
            <person name="Ishida K.-I."/>
            <person name="Kim E."/>
            <person name="Koreny L."/>
            <person name="Kroth P.G."/>
            <person name="Liu Y."/>
            <person name="Malik S.-B."/>
            <person name="Maier U.G."/>
            <person name="McRose D."/>
            <person name="Mock T."/>
            <person name="Neilson J.A."/>
            <person name="Onodera N.T."/>
            <person name="Poole A.M."/>
            <person name="Pritham E.J."/>
            <person name="Richards T.A."/>
            <person name="Rocap G."/>
            <person name="Roy S.W."/>
            <person name="Sarai C."/>
            <person name="Schaack S."/>
            <person name="Shirato S."/>
            <person name="Slamovits C.H."/>
            <person name="Spencer D.F."/>
            <person name="Suzuki S."/>
            <person name="Worden A.Z."/>
            <person name="Zauner S."/>
            <person name="Barry K."/>
            <person name="Bell C."/>
            <person name="Bharti A.K."/>
            <person name="Crow J.A."/>
            <person name="Grimwood J."/>
            <person name="Kramer R."/>
            <person name="Lindquist E."/>
            <person name="Lucas S."/>
            <person name="Salamov A."/>
            <person name="McFadden G.I."/>
            <person name="Lane C.E."/>
            <person name="Keeling P.J."/>
            <person name="Gray M.W."/>
            <person name="Grigoriev I.V."/>
            <person name="Archibald J.M."/>
        </authorList>
    </citation>
    <scope>NUCLEOTIDE SEQUENCE</scope>
    <source>
        <strain evidence="8">CCMP2712</strain>
    </source>
</reference>
<proteinExistence type="predicted"/>
<dbReference type="CDD" id="cd16922">
    <property type="entry name" value="HATPase_EvgS-ArcB-TorS-like"/>
    <property type="match status" value="1"/>
</dbReference>
<evidence type="ECO:0000256" key="3">
    <source>
        <dbReference type="PROSITE-ProRule" id="PRU00169"/>
    </source>
</evidence>
<dbReference type="HOGENOM" id="CLU_000445_114_15_1"/>
<dbReference type="SUPFAM" id="SSF55874">
    <property type="entry name" value="ATPase domain of HSP90 chaperone/DNA topoisomerase II/histidine kinase"/>
    <property type="match status" value="1"/>
</dbReference>
<reference evidence="6 8" key="1">
    <citation type="journal article" date="2012" name="Nature">
        <title>Algal genomes reveal evolutionary mosaicism and the fate of nucleomorphs.</title>
        <authorList>
            <consortium name="DOE Joint Genome Institute"/>
            <person name="Curtis B.A."/>
            <person name="Tanifuji G."/>
            <person name="Burki F."/>
            <person name="Gruber A."/>
            <person name="Irimia M."/>
            <person name="Maruyama S."/>
            <person name="Arias M.C."/>
            <person name="Ball S.G."/>
            <person name="Gile G.H."/>
            <person name="Hirakawa Y."/>
            <person name="Hopkins J.F."/>
            <person name="Kuo A."/>
            <person name="Rensing S.A."/>
            <person name="Schmutz J."/>
            <person name="Symeonidi A."/>
            <person name="Elias M."/>
            <person name="Eveleigh R.J."/>
            <person name="Herman E.K."/>
            <person name="Klute M.J."/>
            <person name="Nakayama T."/>
            <person name="Obornik M."/>
            <person name="Reyes-Prieto A."/>
            <person name="Armbrust E.V."/>
            <person name="Aves S.J."/>
            <person name="Beiko R.G."/>
            <person name="Coutinho P."/>
            <person name="Dacks J.B."/>
            <person name="Durnford D.G."/>
            <person name="Fast N.M."/>
            <person name="Green B.R."/>
            <person name="Grisdale C.J."/>
            <person name="Hempel F."/>
            <person name="Henrissat B."/>
            <person name="Hoppner M.P."/>
            <person name="Ishida K."/>
            <person name="Kim E."/>
            <person name="Koreny L."/>
            <person name="Kroth P.G."/>
            <person name="Liu Y."/>
            <person name="Malik S.B."/>
            <person name="Maier U.G."/>
            <person name="McRose D."/>
            <person name="Mock T."/>
            <person name="Neilson J.A."/>
            <person name="Onodera N.T."/>
            <person name="Poole A.M."/>
            <person name="Pritham E.J."/>
            <person name="Richards T.A."/>
            <person name="Rocap G."/>
            <person name="Roy S.W."/>
            <person name="Sarai C."/>
            <person name="Schaack S."/>
            <person name="Shirato S."/>
            <person name="Slamovits C.H."/>
            <person name="Spencer D.F."/>
            <person name="Suzuki S."/>
            <person name="Worden A.Z."/>
            <person name="Zauner S."/>
            <person name="Barry K."/>
            <person name="Bell C."/>
            <person name="Bharti A.K."/>
            <person name="Crow J.A."/>
            <person name="Grimwood J."/>
            <person name="Kramer R."/>
            <person name="Lindquist E."/>
            <person name="Lucas S."/>
            <person name="Salamov A."/>
            <person name="McFadden G.I."/>
            <person name="Lane C.E."/>
            <person name="Keeling P.J."/>
            <person name="Gray M.W."/>
            <person name="Grigoriev I.V."/>
            <person name="Archibald J.M."/>
        </authorList>
    </citation>
    <scope>NUCLEOTIDE SEQUENCE</scope>
    <source>
        <strain evidence="6 8">CCMP2712</strain>
    </source>
</reference>
<dbReference type="SMART" id="SM00387">
    <property type="entry name" value="HATPase_c"/>
    <property type="match status" value="1"/>
</dbReference>
<dbReference type="AlphaFoldDB" id="L1IMG0"/>
<dbReference type="Pfam" id="PF00512">
    <property type="entry name" value="HisKA"/>
    <property type="match status" value="1"/>
</dbReference>
<evidence type="ECO:0000259" key="4">
    <source>
        <dbReference type="PROSITE" id="PS50109"/>
    </source>
</evidence>
<dbReference type="PROSITE" id="PS50109">
    <property type="entry name" value="HIS_KIN"/>
    <property type="match status" value="1"/>
</dbReference>
<dbReference type="SUPFAM" id="SSF47384">
    <property type="entry name" value="Homodimeric domain of signal transducing histidine kinase"/>
    <property type="match status" value="1"/>
</dbReference>
<dbReference type="OMA" id="LADRNWE"/>
<dbReference type="PRINTS" id="PR00344">
    <property type="entry name" value="BCTRLSENSOR"/>
</dbReference>
<feature type="domain" description="Response regulatory" evidence="5">
    <location>
        <begin position="439"/>
        <end position="512"/>
    </location>
</feature>
<feature type="non-terminal residue" evidence="6">
    <location>
        <position position="512"/>
    </location>
</feature>
<organism evidence="6">
    <name type="scientific">Guillardia theta (strain CCMP2712)</name>
    <name type="common">Cryptophyte</name>
    <dbReference type="NCBI Taxonomy" id="905079"/>
    <lineage>
        <taxon>Eukaryota</taxon>
        <taxon>Cryptophyceae</taxon>
        <taxon>Pyrenomonadales</taxon>
        <taxon>Geminigeraceae</taxon>
        <taxon>Guillardia</taxon>
    </lineage>
</organism>
<dbReference type="SUPFAM" id="SSF52172">
    <property type="entry name" value="CheY-like"/>
    <property type="match status" value="1"/>
</dbReference>
<feature type="domain" description="Histidine kinase" evidence="4">
    <location>
        <begin position="25"/>
        <end position="267"/>
    </location>
</feature>
<feature type="modified residue" description="4-aspartylphosphate" evidence="3">
    <location>
        <position position="494"/>
    </location>
</feature>
<keyword evidence="1 3" id="KW-0597">Phosphoprotein</keyword>
<dbReference type="RefSeq" id="XP_005824069.1">
    <property type="nucleotide sequence ID" value="XM_005824012.1"/>
</dbReference>
<dbReference type="EnsemblProtists" id="EKX37089">
    <property type="protein sequence ID" value="EKX37089"/>
    <property type="gene ID" value="GUITHDRAFT_89769"/>
</dbReference>
<dbReference type="STRING" id="905079.L1IMG0"/>
<dbReference type="PROSITE" id="PS50110">
    <property type="entry name" value="RESPONSE_REGULATORY"/>
    <property type="match status" value="1"/>
</dbReference>
<evidence type="ECO:0000313" key="7">
    <source>
        <dbReference type="EnsemblProtists" id="EKX37089"/>
    </source>
</evidence>
<evidence type="ECO:0000313" key="6">
    <source>
        <dbReference type="EMBL" id="EKX37089.1"/>
    </source>
</evidence>
<dbReference type="Proteomes" id="UP000011087">
    <property type="component" value="Unassembled WGS sequence"/>
</dbReference>
<dbReference type="Pfam" id="PF02518">
    <property type="entry name" value="HATPase_c"/>
    <property type="match status" value="1"/>
</dbReference>
<dbReference type="SMART" id="SM00388">
    <property type="entry name" value="HisKA"/>
    <property type="match status" value="1"/>
</dbReference>
<reference evidence="7" key="3">
    <citation type="submission" date="2016-03" db="UniProtKB">
        <authorList>
            <consortium name="EnsemblProtists"/>
        </authorList>
    </citation>
    <scope>IDENTIFICATION</scope>
</reference>
<keyword evidence="8" id="KW-1185">Reference proteome</keyword>
<sequence>MNRALQMACVEAETSARLSRRFVANISHELRTPLNSVIAFNSLLLDAEELDPLHREYVKSSLTSAEALLGIINQVLEYAKLEAREDSDTGKGKGDGAPAIELNKQPFLLTDICEDLCDILSARVNMRKVDFAVDVAKQKKFEMLPALVGDSFRLRQCLINLCDNAIKFARDDHGKVILRIHVDSQEKDLAQLRIEVWDNGEGIPEEKQKLLFKPFSQVSSHLRNHNGTGLGLVITKRIVNAMGGNVECRSSVGGGGTTFTVTVPLPIAKSEDVKREEATQDGLSGRVLVVLREGPGLEFVRGLCEEWGLQSSVISFEENPHGHARAIATSQRLLEALKAQDEAVLVMDCQVYLHLIADSPSSLASRRLLLVGHLDDQSKLPPKSMAQFVLRPIKPSLFRSKLEAAFSLTPAPVETSVVKPQKPQTEAEEAAPTGEDRMQILIVEDHPVNQKVAIAMLHKALGKDKVNIVLANNGQEGLDLATARGHAFDLILMDVRMPVMDGLDATRKIREW</sequence>
<dbReference type="Gene3D" id="3.30.565.10">
    <property type="entry name" value="Histidine kinase-like ATPase, C-terminal domain"/>
    <property type="match status" value="1"/>
</dbReference>
<evidence type="ECO:0000313" key="8">
    <source>
        <dbReference type="Proteomes" id="UP000011087"/>
    </source>
</evidence>
<dbReference type="GeneID" id="17293904"/>
<dbReference type="eggNOG" id="KOG0519">
    <property type="taxonomic scope" value="Eukaryota"/>
</dbReference>
<dbReference type="InterPro" id="IPR005467">
    <property type="entry name" value="His_kinase_dom"/>
</dbReference>
<dbReference type="PANTHER" id="PTHR45339">
    <property type="entry name" value="HYBRID SIGNAL TRANSDUCTION HISTIDINE KINASE J"/>
    <property type="match status" value="1"/>
</dbReference>
<dbReference type="InterPro" id="IPR004358">
    <property type="entry name" value="Sig_transdc_His_kin-like_C"/>
</dbReference>
<dbReference type="EMBL" id="JH993063">
    <property type="protein sequence ID" value="EKX37089.1"/>
    <property type="molecule type" value="Genomic_DNA"/>
</dbReference>
<dbReference type="InterPro" id="IPR036097">
    <property type="entry name" value="HisK_dim/P_sf"/>
</dbReference>
<gene>
    <name evidence="6" type="ORF">GUITHDRAFT_89769</name>
</gene>
<dbReference type="Gene3D" id="1.10.287.130">
    <property type="match status" value="1"/>
</dbReference>
<dbReference type="InterPro" id="IPR001789">
    <property type="entry name" value="Sig_transdc_resp-reg_receiver"/>
</dbReference>
<keyword evidence="2" id="KW-0902">Two-component regulatory system</keyword>
<dbReference type="CDD" id="cd00082">
    <property type="entry name" value="HisKA"/>
    <property type="match status" value="1"/>
</dbReference>
<dbReference type="CDD" id="cd17546">
    <property type="entry name" value="REC_hyHK_CKI1_RcsC-like"/>
    <property type="match status" value="1"/>
</dbReference>
<dbReference type="GO" id="GO:0000155">
    <property type="term" value="F:phosphorelay sensor kinase activity"/>
    <property type="evidence" value="ECO:0007669"/>
    <property type="project" value="InterPro"/>
</dbReference>
<dbReference type="Pfam" id="PF00072">
    <property type="entry name" value="Response_reg"/>
    <property type="match status" value="1"/>
</dbReference>
<dbReference type="PaxDb" id="55529-EKX37089"/>
<accession>L1IMG0</accession>
<name>L1IMG0_GUITC</name>
<dbReference type="InterPro" id="IPR003594">
    <property type="entry name" value="HATPase_dom"/>
</dbReference>
<dbReference type="InterPro" id="IPR011006">
    <property type="entry name" value="CheY-like_superfamily"/>
</dbReference>
<dbReference type="Gene3D" id="3.40.50.2300">
    <property type="match status" value="1"/>
</dbReference>
<dbReference type="KEGG" id="gtt:GUITHDRAFT_89769"/>
<evidence type="ECO:0000259" key="5">
    <source>
        <dbReference type="PROSITE" id="PS50110"/>
    </source>
</evidence>
<evidence type="ECO:0000256" key="1">
    <source>
        <dbReference type="ARBA" id="ARBA00022553"/>
    </source>
</evidence>
<dbReference type="InterPro" id="IPR003661">
    <property type="entry name" value="HisK_dim/P_dom"/>
</dbReference>
<protein>
    <submittedName>
        <fullName evidence="6 7">Uncharacterized protein</fullName>
    </submittedName>
</protein>
<evidence type="ECO:0000256" key="2">
    <source>
        <dbReference type="ARBA" id="ARBA00023012"/>
    </source>
</evidence>